<comment type="caution">
    <text evidence="1">The sequence shown here is derived from an EMBL/GenBank/DDBJ whole genome shotgun (WGS) entry which is preliminary data.</text>
</comment>
<evidence type="ECO:0000313" key="1">
    <source>
        <dbReference type="EMBL" id="GME33405.1"/>
    </source>
</evidence>
<name>A0ACB5SB14_9PEZI</name>
<protein>
    <submittedName>
        <fullName evidence="1">Uncharacterized protein LTHEOB_6461</fullName>
    </submittedName>
</protein>
<dbReference type="EMBL" id="BSXG01000064">
    <property type="protein sequence ID" value="GME33405.1"/>
    <property type="molecule type" value="Genomic_DNA"/>
</dbReference>
<sequence length="523" mass="59381">MPSEAQTRVVELHLQHNHTVEQAINAVVTERRHNLLALPVQAREAYVASVRLVLTQVNERVFDQAIALHVLIQALPQRQSTIGHRLLRMVANDPRDVKGLIGARRFASDNLDSNPMISRLLNDMVDNAFTFHHNDDELRSLHQYDRHHALPELLPLPGPPDGMVAAHHLLENERCIVERVDVYREHLHEYQNSLSLWINVICASCMHNRGDHTADTLLIMQELWQSNPHTTVPMMCFGIMGRPDYSLLNRLIEWEDWHLASPAREARIAANQMLEMWNKGATYLKEAKEVLKGELQDHGRSFFDVPAVLVALENAQPDDFGEQVALIDPHQVPATLLSRISTVEMLWSMCSDLSSLNRVTSRLGNTLDEVKVPDMDFAKGMPMFPVWARAYRREYFVDRLSEFREHHANAMQDLKDIVASCRHPRARALMLSAFPPGAPPNIERVRDIAVAARVEQTIRDSAEMLWNQEQDLSAATALLSRMGMIGCSARLRVGEAGVYEGFTGIDIWIGRVDRLLMAFSGVW</sequence>
<accession>A0ACB5SB14</accession>
<gene>
    <name evidence="1" type="primary">g364</name>
    <name evidence="1" type="ORF">NpPPO83_00000364</name>
</gene>
<keyword evidence="2" id="KW-1185">Reference proteome</keyword>
<organism evidence="1 2">
    <name type="scientific">Neofusicoccum parvum</name>
    <dbReference type="NCBI Taxonomy" id="310453"/>
    <lineage>
        <taxon>Eukaryota</taxon>
        <taxon>Fungi</taxon>
        <taxon>Dikarya</taxon>
        <taxon>Ascomycota</taxon>
        <taxon>Pezizomycotina</taxon>
        <taxon>Dothideomycetes</taxon>
        <taxon>Dothideomycetes incertae sedis</taxon>
        <taxon>Botryosphaeriales</taxon>
        <taxon>Botryosphaeriaceae</taxon>
        <taxon>Neofusicoccum</taxon>
    </lineage>
</organism>
<evidence type="ECO:0000313" key="2">
    <source>
        <dbReference type="Proteomes" id="UP001165186"/>
    </source>
</evidence>
<proteinExistence type="predicted"/>
<dbReference type="Proteomes" id="UP001165186">
    <property type="component" value="Unassembled WGS sequence"/>
</dbReference>
<reference evidence="1" key="1">
    <citation type="submission" date="2024-09" db="EMBL/GenBank/DDBJ databases">
        <title>Draft Genome Sequences of Neofusicoccum parvum.</title>
        <authorList>
            <person name="Ashida A."/>
            <person name="Camagna M."/>
            <person name="Tanaka A."/>
            <person name="Takemoto D."/>
        </authorList>
    </citation>
    <scope>NUCLEOTIDE SEQUENCE</scope>
    <source>
        <strain evidence="1">PPO83</strain>
    </source>
</reference>